<sequence length="211" mass="23741">MRILIMFFAWFSCSVMLLIVCLALLTAANTPAKPDRTRIAYAYSPPAKATESTGETYILRPEVLGTFSADIIAADARPDIVAAFLEQYSCPLTPYDYYARQFVDAADRHNLDFRMLPAISMQESNCCKRIPDDSYNCWGYGIYGDKVTRFSSYEEGMDRVAATLETKYVKNGLLEPEEIMRKYTPQSKGSWAAGVLHFMAIMNDLSTSPNK</sequence>
<dbReference type="EMBL" id="MGAU01000052">
    <property type="protein sequence ID" value="OGK53681.1"/>
    <property type="molecule type" value="Genomic_DNA"/>
</dbReference>
<proteinExistence type="predicted"/>
<name>A0A1F7JDK5_9BACT</name>
<dbReference type="AlphaFoldDB" id="A0A1F7JDK5"/>
<gene>
    <name evidence="2" type="ORF">A3B56_03400</name>
</gene>
<keyword evidence="1" id="KW-0732">Signal</keyword>
<evidence type="ECO:0008006" key="4">
    <source>
        <dbReference type="Google" id="ProtNLM"/>
    </source>
</evidence>
<reference evidence="2 3" key="1">
    <citation type="journal article" date="2016" name="Nat. Commun.">
        <title>Thousands of microbial genomes shed light on interconnected biogeochemical processes in an aquifer system.</title>
        <authorList>
            <person name="Anantharaman K."/>
            <person name="Brown C.T."/>
            <person name="Hug L.A."/>
            <person name="Sharon I."/>
            <person name="Castelle C.J."/>
            <person name="Probst A.J."/>
            <person name="Thomas B.C."/>
            <person name="Singh A."/>
            <person name="Wilkins M.J."/>
            <person name="Karaoz U."/>
            <person name="Brodie E.L."/>
            <person name="Williams K.H."/>
            <person name="Hubbard S.S."/>
            <person name="Banfield J.F."/>
        </authorList>
    </citation>
    <scope>NUCLEOTIDE SEQUENCE [LARGE SCALE GENOMIC DNA]</scope>
</reference>
<accession>A0A1F7JDK5</accession>
<evidence type="ECO:0000313" key="3">
    <source>
        <dbReference type="Proteomes" id="UP000178486"/>
    </source>
</evidence>
<protein>
    <recommendedName>
        <fullName evidence="4">Mannosyl-glycoprotein endo-beta-N-acetylglucosamidase-like domain-containing protein</fullName>
    </recommendedName>
</protein>
<organism evidence="2 3">
    <name type="scientific">Candidatus Roizmanbacteria bacterium RIFCSPLOWO2_01_FULL_45_11</name>
    <dbReference type="NCBI Taxonomy" id="1802070"/>
    <lineage>
        <taxon>Bacteria</taxon>
        <taxon>Candidatus Roizmaniibacteriota</taxon>
    </lineage>
</organism>
<feature type="chain" id="PRO_5009529448" description="Mannosyl-glycoprotein endo-beta-N-acetylglucosamidase-like domain-containing protein" evidence="1">
    <location>
        <begin position="33"/>
        <end position="211"/>
    </location>
</feature>
<evidence type="ECO:0000313" key="2">
    <source>
        <dbReference type="EMBL" id="OGK53681.1"/>
    </source>
</evidence>
<feature type="signal peptide" evidence="1">
    <location>
        <begin position="1"/>
        <end position="32"/>
    </location>
</feature>
<comment type="caution">
    <text evidence="2">The sequence shown here is derived from an EMBL/GenBank/DDBJ whole genome shotgun (WGS) entry which is preliminary data.</text>
</comment>
<evidence type="ECO:0000256" key="1">
    <source>
        <dbReference type="SAM" id="SignalP"/>
    </source>
</evidence>
<dbReference type="Proteomes" id="UP000178486">
    <property type="component" value="Unassembled WGS sequence"/>
</dbReference>